<dbReference type="Pfam" id="PF00386">
    <property type="entry name" value="C1q"/>
    <property type="match status" value="1"/>
</dbReference>
<reference evidence="5" key="1">
    <citation type="submission" date="2025-08" db="UniProtKB">
        <authorList>
            <consortium name="Ensembl"/>
        </authorList>
    </citation>
    <scope>IDENTIFICATION</scope>
</reference>
<dbReference type="OMA" id="KNHEILM"/>
<dbReference type="Proteomes" id="UP000261420">
    <property type="component" value="Unplaced"/>
</dbReference>
<comment type="subcellular location">
    <subcellularLocation>
        <location evidence="1">Secreted</location>
    </subcellularLocation>
</comment>
<dbReference type="Gene3D" id="2.60.120.40">
    <property type="match status" value="1"/>
</dbReference>
<evidence type="ECO:0000256" key="1">
    <source>
        <dbReference type="ARBA" id="ARBA00004613"/>
    </source>
</evidence>
<dbReference type="AlphaFoldDB" id="A0A3B4UL47"/>
<evidence type="ECO:0000256" key="3">
    <source>
        <dbReference type="ARBA" id="ARBA00022729"/>
    </source>
</evidence>
<evidence type="ECO:0000313" key="5">
    <source>
        <dbReference type="Ensembl" id="ENSSDUP00000019048.1"/>
    </source>
</evidence>
<dbReference type="InterPro" id="IPR001073">
    <property type="entry name" value="C1q_dom"/>
</dbReference>
<sequence length="200" mass="22717">MLNYYLKVWVVVEYTQSSCLCHVRHLVQSRDVLLFLNHLLLNWTNKALMNHPSLPPSFSKVAFSAALTDSGLLGPFNTDTTIVYSNVFTNIGKAYNPVTGIFTAPVKGVYYFRFTGMDYRSAVHMGAALYKNNQRIMLTYEINVNNGYFEHMSNGVTLELEKGDVVFLRLPANKGLYDNNESHNTFSGFLLFTFEAENNQ</sequence>
<reference evidence="5" key="2">
    <citation type="submission" date="2025-09" db="UniProtKB">
        <authorList>
            <consortium name="Ensembl"/>
        </authorList>
    </citation>
    <scope>IDENTIFICATION</scope>
</reference>
<proteinExistence type="predicted"/>
<organism evidence="5 6">
    <name type="scientific">Seriola dumerili</name>
    <name type="common">Greater amberjack</name>
    <name type="synonym">Caranx dumerili</name>
    <dbReference type="NCBI Taxonomy" id="41447"/>
    <lineage>
        <taxon>Eukaryota</taxon>
        <taxon>Metazoa</taxon>
        <taxon>Chordata</taxon>
        <taxon>Craniata</taxon>
        <taxon>Vertebrata</taxon>
        <taxon>Euteleostomi</taxon>
        <taxon>Actinopterygii</taxon>
        <taxon>Neopterygii</taxon>
        <taxon>Teleostei</taxon>
        <taxon>Neoteleostei</taxon>
        <taxon>Acanthomorphata</taxon>
        <taxon>Carangaria</taxon>
        <taxon>Carangiformes</taxon>
        <taxon>Carangidae</taxon>
        <taxon>Seriola</taxon>
    </lineage>
</organism>
<evidence type="ECO:0000256" key="2">
    <source>
        <dbReference type="ARBA" id="ARBA00022525"/>
    </source>
</evidence>
<keyword evidence="6" id="KW-1185">Reference proteome</keyword>
<dbReference type="SMART" id="SM00110">
    <property type="entry name" value="C1Q"/>
    <property type="match status" value="1"/>
</dbReference>
<dbReference type="STRING" id="41447.ENSSDUP00000019048"/>
<dbReference type="PRINTS" id="PR00007">
    <property type="entry name" value="COMPLEMNTC1Q"/>
</dbReference>
<dbReference type="GO" id="GO:0005576">
    <property type="term" value="C:extracellular region"/>
    <property type="evidence" value="ECO:0007669"/>
    <property type="project" value="UniProtKB-SubCell"/>
</dbReference>
<protein>
    <recommendedName>
        <fullName evidence="4">C1q domain-containing protein</fullName>
    </recommendedName>
</protein>
<dbReference type="PANTHER" id="PTHR22923">
    <property type="entry name" value="CEREBELLIN-RELATED"/>
    <property type="match status" value="1"/>
</dbReference>
<feature type="domain" description="C1q" evidence="4">
    <location>
        <begin position="56"/>
        <end position="197"/>
    </location>
</feature>
<dbReference type="GeneTree" id="ENSGT00940000163520"/>
<dbReference type="PROSITE" id="PS50871">
    <property type="entry name" value="C1Q"/>
    <property type="match status" value="1"/>
</dbReference>
<evidence type="ECO:0000259" key="4">
    <source>
        <dbReference type="PROSITE" id="PS50871"/>
    </source>
</evidence>
<keyword evidence="3" id="KW-0732">Signal</keyword>
<evidence type="ECO:0000313" key="6">
    <source>
        <dbReference type="Proteomes" id="UP000261420"/>
    </source>
</evidence>
<dbReference type="PANTHER" id="PTHR22923:SF102">
    <property type="entry name" value="CEREBELLIN 13-RELATED"/>
    <property type="match status" value="1"/>
</dbReference>
<dbReference type="SUPFAM" id="SSF49842">
    <property type="entry name" value="TNF-like"/>
    <property type="match status" value="1"/>
</dbReference>
<accession>A0A3B4UL47</accession>
<dbReference type="Ensembl" id="ENSSDUT00000019388.1">
    <property type="protein sequence ID" value="ENSSDUP00000019048.1"/>
    <property type="gene ID" value="ENSSDUG00000013897.1"/>
</dbReference>
<name>A0A3B4UL47_SERDU</name>
<keyword evidence="2" id="KW-0964">Secreted</keyword>
<dbReference type="InterPro" id="IPR050822">
    <property type="entry name" value="Cerebellin_Synaptic_Org"/>
</dbReference>
<dbReference type="InterPro" id="IPR008983">
    <property type="entry name" value="Tumour_necrosis_fac-like_dom"/>
</dbReference>